<feature type="binding site" description="axial binding residue" evidence="9">
    <location>
        <position position="713"/>
    </location>
    <ligand>
        <name>heme</name>
        <dbReference type="ChEBI" id="CHEBI:30413"/>
    </ligand>
    <ligandPart>
        <name>Fe</name>
        <dbReference type="ChEBI" id="CHEBI:18248"/>
    </ligandPart>
</feature>
<comment type="similarity">
    <text evidence="3">Belongs to the cytochrome P450 family.</text>
</comment>
<gene>
    <name evidence="11" type="ORF">RSOLAG1IB_10289</name>
</gene>
<evidence type="ECO:0000256" key="7">
    <source>
        <dbReference type="ARBA" id="ARBA00023004"/>
    </source>
</evidence>
<evidence type="ECO:0000256" key="4">
    <source>
        <dbReference type="ARBA" id="ARBA00022617"/>
    </source>
</evidence>
<evidence type="ECO:0000256" key="2">
    <source>
        <dbReference type="ARBA" id="ARBA00005179"/>
    </source>
</evidence>
<dbReference type="InterPro" id="IPR021851">
    <property type="entry name" value="DUF3455"/>
</dbReference>
<dbReference type="GO" id="GO:0004497">
    <property type="term" value="F:monooxygenase activity"/>
    <property type="evidence" value="ECO:0007669"/>
    <property type="project" value="UniProtKB-KW"/>
</dbReference>
<keyword evidence="8" id="KW-0503">Monooxygenase</keyword>
<keyword evidence="7 9" id="KW-0408">Iron</keyword>
<keyword evidence="6" id="KW-0560">Oxidoreductase</keyword>
<organism evidence="11 12">
    <name type="scientific">Thanatephorus cucumeris (strain AG1-IB / isolate 7/3/14)</name>
    <name type="common">Lettuce bottom rot fungus</name>
    <name type="synonym">Rhizoctonia solani</name>
    <dbReference type="NCBI Taxonomy" id="1108050"/>
    <lineage>
        <taxon>Eukaryota</taxon>
        <taxon>Fungi</taxon>
        <taxon>Dikarya</taxon>
        <taxon>Basidiomycota</taxon>
        <taxon>Agaricomycotina</taxon>
        <taxon>Agaricomycetes</taxon>
        <taxon>Cantharellales</taxon>
        <taxon>Ceratobasidiaceae</taxon>
        <taxon>Rhizoctonia</taxon>
        <taxon>Rhizoctonia solani AG-1</taxon>
    </lineage>
</organism>
<sequence>MLFSALLSILTTSVATLAAPAGPPGNASSSLKLTGCPIANAKLNVPSGQAAVTIPSGIPVYIALGVGVQNYTCGSIGTFTSAGAVAKLFDVSCLVNTPLFSGIQDMVFAVAGNAKGQALVSKIETVLKSLPLTPLVLGDHYFIPNPAVNGTGLTPVFDFRAGVKKGDSTGFVAVKKLGNTPSPAGSSNVDWLMLQNIGGAIGGSLANTVMRVDTKSGQPPASCTPNTTLSVPYTTKYCDIIYLNIFGQQIIVLNSAEDAQELLEKRAAIYSDRFCPTFARDPSLFDLARSPGLSPYNELWRHHRRMMNKWLNVRSVKQFDKLLKDQTSQLLHRMLIKSTQPQAFEVLEHEFFFALASTMLRLAYGYRLKDEKDAFFTEAQLSVSRLMDSMMLTNFYVNIFPGLKYVPEWVPGARWKRTAREWKRHRQDALKAPYEWTKSQVEAGTAEPSVLKYLLEDDETITGLSLEQREDFLQELAIALYGGYIKHADFLVNAFPILSRVPDWVPGTGWKRIARKWRAQKNETIDAPYEWAKRQIASGDFEKSILSALMEDDEGNSELSTVDREIELKELCYTLFVGGTDTTATALVNFVASMVSNPEVQNKAQAEIDAVIGYATRLPTLADQDQLPYLRKLTLEVLRWLPVAPTGGPPHGCTQDDNYRGYDIQKGTIVVGNLWAMSRDEAFYPDPEKFDPERFANPTTAPFPGFGWGRRKCPGMHFAEVSLFLIISSVLTTFTLDRKKDEFGKEIVPKIEGGYNALALALKPFEFELRPRSEKHRQLILDNIPNY</sequence>
<keyword evidence="5 9" id="KW-0479">Metal-binding</keyword>
<dbReference type="InterPro" id="IPR036396">
    <property type="entry name" value="Cyt_P450_sf"/>
</dbReference>
<dbReference type="EMBL" id="LN679162">
    <property type="protein sequence ID" value="CEL62207.1"/>
    <property type="molecule type" value="Genomic_DNA"/>
</dbReference>
<evidence type="ECO:0000313" key="12">
    <source>
        <dbReference type="Proteomes" id="UP000059188"/>
    </source>
</evidence>
<dbReference type="Proteomes" id="UP000059188">
    <property type="component" value="Unassembled WGS sequence"/>
</dbReference>
<keyword evidence="12" id="KW-1185">Reference proteome</keyword>
<dbReference type="GO" id="GO:0005506">
    <property type="term" value="F:iron ion binding"/>
    <property type="evidence" value="ECO:0007669"/>
    <property type="project" value="InterPro"/>
</dbReference>
<feature type="chain" id="PRO_5002127938" evidence="10">
    <location>
        <begin position="19"/>
        <end position="787"/>
    </location>
</feature>
<evidence type="ECO:0000256" key="1">
    <source>
        <dbReference type="ARBA" id="ARBA00001971"/>
    </source>
</evidence>
<dbReference type="GO" id="GO:0020037">
    <property type="term" value="F:heme binding"/>
    <property type="evidence" value="ECO:0007669"/>
    <property type="project" value="InterPro"/>
</dbReference>
<dbReference type="PANTHER" id="PTHR46300:SF7">
    <property type="entry name" value="P450, PUTATIVE (EUROFUNG)-RELATED"/>
    <property type="match status" value="1"/>
</dbReference>
<evidence type="ECO:0000256" key="3">
    <source>
        <dbReference type="ARBA" id="ARBA00010617"/>
    </source>
</evidence>
<dbReference type="SUPFAM" id="SSF48264">
    <property type="entry name" value="Cytochrome P450"/>
    <property type="match status" value="1"/>
</dbReference>
<dbReference type="InterPro" id="IPR002401">
    <property type="entry name" value="Cyt_P450_E_grp-I"/>
</dbReference>
<dbReference type="Pfam" id="PF11937">
    <property type="entry name" value="DUF3455"/>
    <property type="match status" value="1"/>
</dbReference>
<dbReference type="AlphaFoldDB" id="A0A0B7G183"/>
<dbReference type="Pfam" id="PF00067">
    <property type="entry name" value="p450"/>
    <property type="match status" value="1"/>
</dbReference>
<reference evidence="11 12" key="1">
    <citation type="submission" date="2014-11" db="EMBL/GenBank/DDBJ databases">
        <authorList>
            <person name="Wibberg Daniel"/>
        </authorList>
    </citation>
    <scope>NUCLEOTIDE SEQUENCE [LARGE SCALE GENOMIC DNA]</scope>
    <source>
        <strain evidence="11">Rhizoctonia solani AG1-IB 7/3/14</strain>
    </source>
</reference>
<evidence type="ECO:0000256" key="10">
    <source>
        <dbReference type="SAM" id="SignalP"/>
    </source>
</evidence>
<dbReference type="Gene3D" id="1.10.630.10">
    <property type="entry name" value="Cytochrome P450"/>
    <property type="match status" value="2"/>
</dbReference>
<protein>
    <submittedName>
        <fullName evidence="11">O-methylsterigmatocystin oxidoreductase</fullName>
    </submittedName>
</protein>
<dbReference type="PROSITE" id="PS00086">
    <property type="entry name" value="CYTOCHROME_P450"/>
    <property type="match status" value="1"/>
</dbReference>
<accession>A0A0B7G183</accession>
<dbReference type="InterPro" id="IPR017972">
    <property type="entry name" value="Cyt_P450_CS"/>
</dbReference>
<dbReference type="CDD" id="cd11065">
    <property type="entry name" value="CYP64-like"/>
    <property type="match status" value="1"/>
</dbReference>
<comment type="pathway">
    <text evidence="2">Secondary metabolite biosynthesis.</text>
</comment>
<dbReference type="PANTHER" id="PTHR46300">
    <property type="entry name" value="P450, PUTATIVE (EUROFUNG)-RELATED-RELATED"/>
    <property type="match status" value="1"/>
</dbReference>
<dbReference type="PRINTS" id="PR00463">
    <property type="entry name" value="EP450I"/>
</dbReference>
<feature type="signal peptide" evidence="10">
    <location>
        <begin position="1"/>
        <end position="18"/>
    </location>
</feature>
<dbReference type="InterPro" id="IPR050364">
    <property type="entry name" value="Cytochrome_P450_fung"/>
</dbReference>
<evidence type="ECO:0000256" key="9">
    <source>
        <dbReference type="PIRSR" id="PIRSR602401-1"/>
    </source>
</evidence>
<comment type="cofactor">
    <cofactor evidence="1 9">
        <name>heme</name>
        <dbReference type="ChEBI" id="CHEBI:30413"/>
    </cofactor>
</comment>
<keyword evidence="4 9" id="KW-0349">Heme</keyword>
<evidence type="ECO:0000256" key="5">
    <source>
        <dbReference type="ARBA" id="ARBA00022723"/>
    </source>
</evidence>
<dbReference type="OrthoDB" id="2789670at2759"/>
<evidence type="ECO:0000313" key="11">
    <source>
        <dbReference type="EMBL" id="CEL62207.1"/>
    </source>
</evidence>
<name>A0A0B7G183_THACB</name>
<dbReference type="STRING" id="1108050.A0A0B7G183"/>
<proteinExistence type="inferred from homology"/>
<keyword evidence="10" id="KW-0732">Signal</keyword>
<evidence type="ECO:0000256" key="6">
    <source>
        <dbReference type="ARBA" id="ARBA00023002"/>
    </source>
</evidence>
<dbReference type="GO" id="GO:0016705">
    <property type="term" value="F:oxidoreductase activity, acting on paired donors, with incorporation or reduction of molecular oxygen"/>
    <property type="evidence" value="ECO:0007669"/>
    <property type="project" value="InterPro"/>
</dbReference>
<evidence type="ECO:0000256" key="8">
    <source>
        <dbReference type="ARBA" id="ARBA00023033"/>
    </source>
</evidence>
<dbReference type="InterPro" id="IPR001128">
    <property type="entry name" value="Cyt_P450"/>
</dbReference>